<feature type="compositionally biased region" description="Basic residues" evidence="2">
    <location>
        <begin position="1"/>
        <end position="12"/>
    </location>
</feature>
<dbReference type="EMBL" id="CP151513">
    <property type="protein sequence ID" value="WZN65989.1"/>
    <property type="molecule type" value="Genomic_DNA"/>
</dbReference>
<dbReference type="Pfam" id="PF13499">
    <property type="entry name" value="EF-hand_7"/>
    <property type="match status" value="2"/>
</dbReference>
<feature type="region of interest" description="Disordered" evidence="2">
    <location>
        <begin position="422"/>
        <end position="461"/>
    </location>
</feature>
<dbReference type="SUPFAM" id="SSF47473">
    <property type="entry name" value="EF-hand"/>
    <property type="match status" value="2"/>
</dbReference>
<feature type="compositionally biased region" description="Basic and acidic residues" evidence="2">
    <location>
        <begin position="25"/>
        <end position="45"/>
    </location>
</feature>
<dbReference type="InterPro" id="IPR052603">
    <property type="entry name" value="EFCB6"/>
</dbReference>
<feature type="compositionally biased region" description="Polar residues" evidence="2">
    <location>
        <begin position="574"/>
        <end position="591"/>
    </location>
</feature>
<feature type="region of interest" description="Disordered" evidence="2">
    <location>
        <begin position="163"/>
        <end position="182"/>
    </location>
</feature>
<keyword evidence="1" id="KW-0106">Calcium</keyword>
<evidence type="ECO:0000313" key="4">
    <source>
        <dbReference type="EMBL" id="WZN65989.1"/>
    </source>
</evidence>
<dbReference type="CDD" id="cd00051">
    <property type="entry name" value="EFh"/>
    <property type="match status" value="2"/>
</dbReference>
<proteinExistence type="predicted"/>
<feature type="domain" description="EF-hand" evidence="3">
    <location>
        <begin position="321"/>
        <end position="356"/>
    </location>
</feature>
<dbReference type="PROSITE" id="PS50222">
    <property type="entry name" value="EF_HAND_2"/>
    <property type="match status" value="4"/>
</dbReference>
<dbReference type="SMART" id="SM00054">
    <property type="entry name" value="EFh"/>
    <property type="match status" value="4"/>
</dbReference>
<organism evidence="4 5">
    <name type="scientific">Chloropicon roscoffensis</name>
    <dbReference type="NCBI Taxonomy" id="1461544"/>
    <lineage>
        <taxon>Eukaryota</taxon>
        <taxon>Viridiplantae</taxon>
        <taxon>Chlorophyta</taxon>
        <taxon>Chloropicophyceae</taxon>
        <taxon>Chloropicales</taxon>
        <taxon>Chloropicaceae</taxon>
        <taxon>Chloropicon</taxon>
    </lineage>
</organism>
<feature type="region of interest" description="Disordered" evidence="2">
    <location>
        <begin position="1"/>
        <end position="56"/>
    </location>
</feature>
<dbReference type="InterPro" id="IPR018247">
    <property type="entry name" value="EF_Hand_1_Ca_BS"/>
</dbReference>
<dbReference type="AlphaFoldDB" id="A0AAX4PJY8"/>
<gene>
    <name evidence="4" type="ORF">HKI87_13g75520</name>
</gene>
<evidence type="ECO:0000256" key="2">
    <source>
        <dbReference type="SAM" id="MobiDB-lite"/>
    </source>
</evidence>
<sequence>MLANSRNRRRVTGRTNLGASTAVEQETKASLERKRAAKERQRRDSSTNAQSGAKAEDDEVISRLMVDLRERFYDKGSLAKSFRGLDEDLSGGISIDEFRTFFNNMGHSLSDSQVHLLLESVDSDKGGTVDLDEFCTHFDLMTAPPEEQGFSNVNTAIGEVGGEAASTNKDGGAGNSKMEADDHTHDHDDVIVRVHSIISQLKRKVAQKGSMRTVFREYDANHDGSISRDEFRDALNNLNLRVTDEELDALLSMVDSHHTDNQEIMYDDFCAKFGDEQQAGGLADLGVHTLPDFTSAKDKASRLTPKLTELAKKLQSGSGLVCFHKILKAFKDFDTDGTGMISRDHFRFAVDRVSRLGATTGASDCVVGWEHEVDTKGGGSVDYVAFVERLRQAGVSQPANFFFGAAPKGVRDTRARMQGEVGAMNEGNATPADGSGAEQEQETSPAWHKSPMHRPTRFEKSAKLRYKNTSYITCPEEGSPSFYGSSDRFRTTRQVGLVHGGFGQVGGGGKHIPEAKAERIRSNQRRIEAALREEAARKQQQETARIDSLSNQRQNYLDRVNQASSIGQPRGVRSGTQVGVSQTNILTGLTH</sequence>
<dbReference type="InterPro" id="IPR011992">
    <property type="entry name" value="EF-hand-dom_pair"/>
</dbReference>
<protein>
    <recommendedName>
        <fullName evidence="3">EF-hand domain-containing protein</fullName>
    </recommendedName>
</protein>
<reference evidence="4 5" key="1">
    <citation type="submission" date="2024-03" db="EMBL/GenBank/DDBJ databases">
        <title>Complete genome sequence of the green alga Chloropicon roscoffensis RCC1871.</title>
        <authorList>
            <person name="Lemieux C."/>
            <person name="Pombert J.-F."/>
            <person name="Otis C."/>
            <person name="Turmel M."/>
        </authorList>
    </citation>
    <scope>NUCLEOTIDE SEQUENCE [LARGE SCALE GENOMIC DNA]</scope>
    <source>
        <strain evidence="4 5">RCC1871</strain>
    </source>
</reference>
<feature type="domain" description="EF-hand" evidence="3">
    <location>
        <begin position="109"/>
        <end position="144"/>
    </location>
</feature>
<keyword evidence="5" id="KW-1185">Reference proteome</keyword>
<dbReference type="PANTHER" id="PTHR20875:SF2">
    <property type="entry name" value="EF-HAND CALCIUM-BINDING DOMAIN-CONTAINING PROTEIN 6"/>
    <property type="match status" value="1"/>
</dbReference>
<dbReference type="Proteomes" id="UP001472866">
    <property type="component" value="Chromosome 13"/>
</dbReference>
<feature type="compositionally biased region" description="Polar residues" evidence="2">
    <location>
        <begin position="13"/>
        <end position="24"/>
    </location>
</feature>
<evidence type="ECO:0000259" key="3">
    <source>
        <dbReference type="PROSITE" id="PS50222"/>
    </source>
</evidence>
<dbReference type="GO" id="GO:0005509">
    <property type="term" value="F:calcium ion binding"/>
    <property type="evidence" value="ECO:0007669"/>
    <property type="project" value="InterPro"/>
</dbReference>
<dbReference type="PANTHER" id="PTHR20875">
    <property type="entry name" value="EF-HAND CALCIUM-BINDING DOMAIN-CONTAINING PROTEIN 6-RELATED"/>
    <property type="match status" value="1"/>
</dbReference>
<dbReference type="Gene3D" id="1.10.238.10">
    <property type="entry name" value="EF-hand"/>
    <property type="match status" value="3"/>
</dbReference>
<evidence type="ECO:0000313" key="5">
    <source>
        <dbReference type="Proteomes" id="UP001472866"/>
    </source>
</evidence>
<feature type="region of interest" description="Disordered" evidence="2">
    <location>
        <begin position="563"/>
        <end position="591"/>
    </location>
</feature>
<dbReference type="PROSITE" id="PS00018">
    <property type="entry name" value="EF_HAND_1"/>
    <property type="match status" value="2"/>
</dbReference>
<feature type="domain" description="EF-hand" evidence="3">
    <location>
        <begin position="206"/>
        <end position="241"/>
    </location>
</feature>
<dbReference type="InterPro" id="IPR002048">
    <property type="entry name" value="EF_hand_dom"/>
</dbReference>
<dbReference type="GO" id="GO:0005654">
    <property type="term" value="C:nucleoplasm"/>
    <property type="evidence" value="ECO:0007669"/>
    <property type="project" value="TreeGrafter"/>
</dbReference>
<name>A0AAX4PJY8_9CHLO</name>
<feature type="domain" description="EF-hand" evidence="3">
    <location>
        <begin position="73"/>
        <end position="108"/>
    </location>
</feature>
<accession>A0AAX4PJY8</accession>
<evidence type="ECO:0000256" key="1">
    <source>
        <dbReference type="ARBA" id="ARBA00022837"/>
    </source>
</evidence>